<dbReference type="InterPro" id="IPR023809">
    <property type="entry name" value="Thiopep_bacteriocin_synth_dom"/>
</dbReference>
<dbReference type="EMBL" id="BMSX01000001">
    <property type="protein sequence ID" value="GGQ90806.1"/>
    <property type="molecule type" value="Genomic_DNA"/>
</dbReference>
<evidence type="ECO:0008006" key="5">
    <source>
        <dbReference type="Google" id="ProtNLM"/>
    </source>
</evidence>
<dbReference type="Pfam" id="PF04738">
    <property type="entry name" value="Lant_dehydr_N"/>
    <property type="match status" value="1"/>
</dbReference>
<proteinExistence type="predicted"/>
<evidence type="ECO:0000313" key="4">
    <source>
        <dbReference type="Proteomes" id="UP000658320"/>
    </source>
</evidence>
<comment type="caution">
    <text evidence="3">The sequence shown here is derived from an EMBL/GenBank/DDBJ whole genome shotgun (WGS) entry which is preliminary data.</text>
</comment>
<dbReference type="RefSeq" id="WP_229910724.1">
    <property type="nucleotide sequence ID" value="NZ_BMSX01000001.1"/>
</dbReference>
<sequence>MYHAIDASMIRASVFPLAATLPPWPDLDGEAPADVERRRDWISQVWADDTRAGAIEFAAPLLAAAIRDVLNGERQRPRTVRRTAASLARYLLRMQHRATPFGLFAGPAPVNIGGTARVTWGKEHGAFARADAEWLNAAITTLEGNREVLRRLPVMADPTCTVRGNRVAVPHQSGTNGPTDTTLRRTRAVETVLTLARTPITVGDLVAKLHGDYPDTPTAVIEDMVSSLVAHRVLLTSLHAPMTCDDALGHLIAQLDATGATATSGKAETAEKLRKIHQLLTLHDIAAQDEQQALRIQAAARMNTLTDATTHTLVVNVRPDCDIVLPTAVTREAERALEVISRISPYPNGSPAWQDYRARFLERYSMGLIVPLRDLTDPDTGLGFPVGYRGTVLKRPVLATSRRDDHLLALAQSAALNDRREVVLTEEDIEAMSLGEPTQLPAHVELCFTVLSPSLEDLEHGRFDLVTAGLSLAAGTTTGRFLTMLDQPDRERMTAEYAALPTLAAGAVRGQVSSPPLRIPTRNVGRAPAVVPHVLSVGEHNPDATLDLDDLGIVADSRRLYLLSRSTGQLVEPSVMNAVELSSATHPLVRFVTELHRSHTAILTPFAWGAAARLPFLPEVRVGRTILSAACWRLNARDLSDDSRDWMFRFTDWRIRYGVPRTVYVGGNDQRLRLDLDISAHRQLLRAELDRHGTVTVHEAPDEAAFGWVGRAHEITVSFASDQPLSPAPINRTATVVRHDSSRLPGAGEWAYLKLYGNADRAPELLTAHLPRLLHGRGADAPTWWFTRYNDPDSHLRLRLRLPNPNAFRDVAQQVAAWAGELRAEGLLQRVQWDTDEPETGRYGAGPALTAAEQVFAADSAAALAQMALPIPDSLRPAVTASSFVDIADAFLGSPADGQAWLTTNLLKNDGEATTRDVLSAAVRFSAPGPDRGALRALPNSEHLVMTWARRRTALTAYRQALEAHGADSTAVLPSLLHMHHNRVAGIAPDAEAICRRLARAAALSWTAREEGALR</sequence>
<evidence type="ECO:0000259" key="1">
    <source>
        <dbReference type="Pfam" id="PF04738"/>
    </source>
</evidence>
<dbReference type="InterPro" id="IPR006827">
    <property type="entry name" value="Lant_deHydtase_N"/>
</dbReference>
<accession>A0A918BVF9</accession>
<feature type="domain" description="Thiopeptide-type bacteriocin biosynthesis" evidence="2">
    <location>
        <begin position="750"/>
        <end position="1001"/>
    </location>
</feature>
<dbReference type="NCBIfam" id="TIGR03891">
    <property type="entry name" value="thiopep_ocin"/>
    <property type="match status" value="1"/>
</dbReference>
<keyword evidence="4" id="KW-1185">Reference proteome</keyword>
<dbReference type="Proteomes" id="UP000658320">
    <property type="component" value="Unassembled WGS sequence"/>
</dbReference>
<dbReference type="Pfam" id="PF14028">
    <property type="entry name" value="Lant_dehydr_C"/>
    <property type="match status" value="1"/>
</dbReference>
<gene>
    <name evidence="3" type="ORF">GCM10010251_01300</name>
</gene>
<organism evidence="3 4">
    <name type="scientific">Streptomyces aurantiogriseus</name>
    <dbReference type="NCBI Taxonomy" id="66870"/>
    <lineage>
        <taxon>Bacteria</taxon>
        <taxon>Bacillati</taxon>
        <taxon>Actinomycetota</taxon>
        <taxon>Actinomycetes</taxon>
        <taxon>Kitasatosporales</taxon>
        <taxon>Streptomycetaceae</taxon>
        <taxon>Streptomyces</taxon>
    </lineage>
</organism>
<dbReference type="AlphaFoldDB" id="A0A918BVF9"/>
<protein>
    <recommendedName>
        <fullName evidence="5">Bacteriocin biosynthesis protein</fullName>
    </recommendedName>
</protein>
<evidence type="ECO:0000313" key="3">
    <source>
        <dbReference type="EMBL" id="GGQ90806.1"/>
    </source>
</evidence>
<feature type="domain" description="Lantibiotic dehydratase N-terminal" evidence="1">
    <location>
        <begin position="52"/>
        <end position="685"/>
    </location>
</feature>
<reference evidence="3" key="1">
    <citation type="journal article" date="2014" name="Int. J. Syst. Evol. Microbiol.">
        <title>Complete genome sequence of Corynebacterium casei LMG S-19264T (=DSM 44701T), isolated from a smear-ripened cheese.</title>
        <authorList>
            <consortium name="US DOE Joint Genome Institute (JGI-PGF)"/>
            <person name="Walter F."/>
            <person name="Albersmeier A."/>
            <person name="Kalinowski J."/>
            <person name="Ruckert C."/>
        </authorList>
    </citation>
    <scope>NUCLEOTIDE SEQUENCE</scope>
    <source>
        <strain evidence="3">JCM 4346</strain>
    </source>
</reference>
<name>A0A918BVF9_9ACTN</name>
<reference evidence="3" key="2">
    <citation type="submission" date="2020-09" db="EMBL/GenBank/DDBJ databases">
        <authorList>
            <person name="Sun Q."/>
            <person name="Ohkuma M."/>
        </authorList>
    </citation>
    <scope>NUCLEOTIDE SEQUENCE</scope>
    <source>
        <strain evidence="3">JCM 4346</strain>
    </source>
</reference>
<evidence type="ECO:0000259" key="2">
    <source>
        <dbReference type="Pfam" id="PF14028"/>
    </source>
</evidence>